<gene>
    <name evidence="1" type="ORF">Tcs_SK_050</name>
</gene>
<evidence type="ECO:0000313" key="1">
    <source>
        <dbReference type="EMBL" id="ADU56285.1"/>
    </source>
</evidence>
<dbReference type="InterPro" id="IPR036388">
    <property type="entry name" value="WH-like_DNA-bd_sf"/>
</dbReference>
<organism evidence="1">
    <name type="scientific">Streptomyces kanamyceticus</name>
    <dbReference type="NCBI Taxonomy" id="1967"/>
    <lineage>
        <taxon>Bacteria</taxon>
        <taxon>Bacillati</taxon>
        <taxon>Actinomycetota</taxon>
        <taxon>Actinomycetes</taxon>
        <taxon>Kitasatosporales</taxon>
        <taxon>Streptomycetaceae</taxon>
        <taxon>Streptomyces</taxon>
    </lineage>
</organism>
<dbReference type="InterPro" id="IPR011991">
    <property type="entry name" value="ArsR-like_HTH"/>
</dbReference>
<dbReference type="Gene3D" id="1.10.10.10">
    <property type="entry name" value="Winged helix-like DNA-binding domain superfamily/Winged helix DNA-binding domain"/>
    <property type="match status" value="1"/>
</dbReference>
<sequence length="330" mass="35999">MNSYSRLQLGGLSELRIQVVPHPGASLLSLVADAFGQRRHAVPGPARKAVRTGAPAHAEITLRPLFTPEHPAIPDCLTPTGTMSHEGAAHHLEQLRDLPPDTLLADLEADFGGEVPTQWRHVIAHPKRWLQGYAQVMQRTWETMQPVWAAAGDALRREAERVGASMVFGHPELALSALSVRYRLDGTVLQLPDTHPEDFDLLGRRLALVPVASGSEASLFAFDAPDIAWVGYPLPNLDALWSGRLPQARATRPDPARLILGDARAAILRATSAATHMGNLSSTLGYAPGTMSHHCARLEDAGLIRRCRRGQHVMVHRTQLGSELFDLLTH</sequence>
<dbReference type="CDD" id="cd00090">
    <property type="entry name" value="HTH_ARSR"/>
    <property type="match status" value="1"/>
</dbReference>
<reference evidence="1" key="1">
    <citation type="journal article" date="2011" name="J. Am. Chem. Soc.">
        <title>Biosynthesis of the allylmalonyl-CoA extender unit for the FK506 polyketide synthase proceeds through a dedicated polyketide synthase and facilitates the mutasynthesis of analogues.</title>
        <authorList>
            <person name="Mo S."/>
            <person name="Kim D.H."/>
            <person name="Lee J.H."/>
            <person name="Park J.W."/>
            <person name="Basnet D.B."/>
            <person name="Ban Y.H."/>
            <person name="Yoo Y.J."/>
            <person name="Chen S.W."/>
            <person name="Park S.R."/>
            <person name="Choi E.A."/>
            <person name="Kim E."/>
            <person name="Jin Y.Y."/>
            <person name="Lee S.K."/>
            <person name="Park J.Y."/>
            <person name="Liu Y."/>
            <person name="Lee M.O."/>
            <person name="Lee K.S."/>
            <person name="Kim S.J."/>
            <person name="Kim D."/>
            <person name="Park B.C."/>
            <person name="Lee S.G."/>
            <person name="Kwon H.J."/>
            <person name="Suh J.W."/>
            <person name="Moore B.S."/>
            <person name="Lim S.K."/>
            <person name="Yoon Y.J."/>
        </authorList>
    </citation>
    <scope>NUCLEOTIDE SEQUENCE</scope>
    <source>
        <strain evidence="1">KCTC 9225</strain>
    </source>
</reference>
<dbReference type="InterPro" id="IPR036390">
    <property type="entry name" value="WH_DNA-bd_sf"/>
</dbReference>
<dbReference type="EMBL" id="HM116536">
    <property type="protein sequence ID" value="ADU56285.1"/>
    <property type="molecule type" value="Genomic_DNA"/>
</dbReference>
<dbReference type="AlphaFoldDB" id="E9KTD4"/>
<proteinExistence type="predicted"/>
<name>E9KTD4_STRKN</name>
<protein>
    <submittedName>
        <fullName evidence="1">Putative regulatory protein</fullName>
    </submittedName>
</protein>
<dbReference type="OrthoDB" id="3569145at2"/>
<dbReference type="SUPFAM" id="SSF46785">
    <property type="entry name" value="Winged helix' DNA-binding domain"/>
    <property type="match status" value="1"/>
</dbReference>
<accession>E9KTD4</accession>
<dbReference type="RefSeq" id="WP_150492897.1">
    <property type="nucleotide sequence ID" value="NZ_CP023699.1"/>
</dbReference>